<name>A0A2P2L4U1_RHIMU</name>
<feature type="domain" description="CLEC16A/TT9 C-terminal" evidence="1">
    <location>
        <begin position="74"/>
        <end position="165"/>
    </location>
</feature>
<dbReference type="InterPro" id="IPR045820">
    <property type="entry name" value="CLEC16A/TT9_C"/>
</dbReference>
<dbReference type="GO" id="GO:0005794">
    <property type="term" value="C:Golgi apparatus"/>
    <property type="evidence" value="ECO:0007669"/>
    <property type="project" value="TreeGrafter"/>
</dbReference>
<dbReference type="PANTHER" id="PTHR21481">
    <property type="entry name" value="PROTEIN CLEC16A"/>
    <property type="match status" value="1"/>
</dbReference>
<dbReference type="PANTHER" id="PTHR21481:SF0">
    <property type="entry name" value="PROTEIN CLEC16A"/>
    <property type="match status" value="1"/>
</dbReference>
<dbReference type="Pfam" id="PF19439">
    <property type="entry name" value="CLEC16A_C"/>
    <property type="match status" value="1"/>
</dbReference>
<dbReference type="GO" id="GO:1901096">
    <property type="term" value="P:regulation of autophagosome maturation"/>
    <property type="evidence" value="ECO:0007669"/>
    <property type="project" value="TreeGrafter"/>
</dbReference>
<proteinExistence type="predicted"/>
<reference evidence="2" key="1">
    <citation type="submission" date="2018-02" db="EMBL/GenBank/DDBJ databases">
        <title>Rhizophora mucronata_Transcriptome.</title>
        <authorList>
            <person name="Meera S.P."/>
            <person name="Sreeshan A."/>
            <person name="Augustine A."/>
        </authorList>
    </citation>
    <scope>NUCLEOTIDE SEQUENCE</scope>
    <source>
        <tissue evidence="2">Leaf</tissue>
    </source>
</reference>
<evidence type="ECO:0000259" key="1">
    <source>
        <dbReference type="Pfam" id="PF19439"/>
    </source>
</evidence>
<dbReference type="GO" id="GO:0005770">
    <property type="term" value="C:late endosome"/>
    <property type="evidence" value="ECO:0007669"/>
    <property type="project" value="TreeGrafter"/>
</dbReference>
<evidence type="ECO:0000313" key="2">
    <source>
        <dbReference type="EMBL" id="MBX12979.1"/>
    </source>
</evidence>
<dbReference type="InterPro" id="IPR039272">
    <property type="entry name" value="CLEC16A/TT9"/>
</dbReference>
<dbReference type="EMBL" id="GGEC01032495">
    <property type="protein sequence ID" value="MBX12979.1"/>
    <property type="molecule type" value="Transcribed_RNA"/>
</dbReference>
<dbReference type="AlphaFoldDB" id="A0A2P2L4U1"/>
<dbReference type="GO" id="GO:0007034">
    <property type="term" value="P:vacuolar transport"/>
    <property type="evidence" value="ECO:0007669"/>
    <property type="project" value="TreeGrafter"/>
</dbReference>
<dbReference type="GO" id="GO:0016197">
    <property type="term" value="P:endosomal transport"/>
    <property type="evidence" value="ECO:0007669"/>
    <property type="project" value="TreeGrafter"/>
</dbReference>
<sequence length="242" mass="27330">MIQTAVRALTLNIYNVSDNMVYDFITTPPVSKYFTDIVHSMKEQCVHLDSLVHTAEKMSTSQRRKTLLLETDKVVDDLYYFKDILCVDDSRLSKMIYQNLLHLLILPILFSLLQLRQSDGSTLSAITSIYVVSRVLQVVGGKDFTKSVARVVLHPYMSLSMKDAGEGDTDISFFNNLGDMEKVICSDSWPAKEGIINGNTLHGHLPLCQLINSPIDDNLCPERFVDLNVSFIFVLLIEVFCI</sequence>
<protein>
    <recommendedName>
        <fullName evidence="1">CLEC16A/TT9 C-terminal domain-containing protein</fullName>
    </recommendedName>
</protein>
<accession>A0A2P2L4U1</accession>
<organism evidence="2">
    <name type="scientific">Rhizophora mucronata</name>
    <name type="common">Asiatic mangrove</name>
    <dbReference type="NCBI Taxonomy" id="61149"/>
    <lineage>
        <taxon>Eukaryota</taxon>
        <taxon>Viridiplantae</taxon>
        <taxon>Streptophyta</taxon>
        <taxon>Embryophyta</taxon>
        <taxon>Tracheophyta</taxon>
        <taxon>Spermatophyta</taxon>
        <taxon>Magnoliopsida</taxon>
        <taxon>eudicotyledons</taxon>
        <taxon>Gunneridae</taxon>
        <taxon>Pentapetalae</taxon>
        <taxon>rosids</taxon>
        <taxon>fabids</taxon>
        <taxon>Malpighiales</taxon>
        <taxon>Rhizophoraceae</taxon>
        <taxon>Rhizophora</taxon>
    </lineage>
</organism>